<dbReference type="AlphaFoldDB" id="A0A381IEY5"/>
<name>A0A381IEY5_CLODI</name>
<dbReference type="SMART" id="SM00448">
    <property type="entry name" value="REC"/>
    <property type="match status" value="1"/>
</dbReference>
<keyword evidence="8" id="KW-0812">Transmembrane</keyword>
<dbReference type="SUPFAM" id="SSF52172">
    <property type="entry name" value="CheY-like"/>
    <property type="match status" value="1"/>
</dbReference>
<dbReference type="InterPro" id="IPR036388">
    <property type="entry name" value="WH-like_DNA-bd_sf"/>
</dbReference>
<reference evidence="11" key="1">
    <citation type="submission" date="2018-06" db="EMBL/GenBank/DDBJ databases">
        <authorList>
            <consortium name="Pathogen Informatics"/>
            <person name="Doyle S."/>
        </authorList>
    </citation>
    <scope>NUCLEOTIDE SEQUENCE</scope>
    <source>
        <strain evidence="11">NCTC13307</strain>
    </source>
</reference>
<dbReference type="PANTHER" id="PTHR48111">
    <property type="entry name" value="REGULATOR OF RPOS"/>
    <property type="match status" value="1"/>
</dbReference>
<keyword evidence="2" id="KW-0805">Transcription regulation</keyword>
<evidence type="ECO:0000256" key="6">
    <source>
        <dbReference type="PROSITE-ProRule" id="PRU00169"/>
    </source>
</evidence>
<evidence type="ECO:0000256" key="7">
    <source>
        <dbReference type="PROSITE-ProRule" id="PRU01091"/>
    </source>
</evidence>
<dbReference type="InterPro" id="IPR001789">
    <property type="entry name" value="Sig_transdc_resp-reg_receiver"/>
</dbReference>
<evidence type="ECO:0000259" key="9">
    <source>
        <dbReference type="PROSITE" id="PS50110"/>
    </source>
</evidence>
<keyword evidence="3 7" id="KW-0238">DNA-binding</keyword>
<dbReference type="GO" id="GO:0005829">
    <property type="term" value="C:cytosol"/>
    <property type="evidence" value="ECO:0007669"/>
    <property type="project" value="TreeGrafter"/>
</dbReference>
<evidence type="ECO:0000256" key="2">
    <source>
        <dbReference type="ARBA" id="ARBA00023015"/>
    </source>
</evidence>
<dbReference type="SMART" id="SM00862">
    <property type="entry name" value="Trans_reg_C"/>
    <property type="match status" value="1"/>
</dbReference>
<dbReference type="GO" id="GO:0000156">
    <property type="term" value="F:phosphorelay response regulator activity"/>
    <property type="evidence" value="ECO:0007669"/>
    <property type="project" value="TreeGrafter"/>
</dbReference>
<dbReference type="CDD" id="cd17574">
    <property type="entry name" value="REC_OmpR"/>
    <property type="match status" value="1"/>
</dbReference>
<feature type="modified residue" description="4-aspartylphosphate" evidence="6">
    <location>
        <position position="52"/>
    </location>
</feature>
<dbReference type="GO" id="GO:0006355">
    <property type="term" value="P:regulation of DNA-templated transcription"/>
    <property type="evidence" value="ECO:0007669"/>
    <property type="project" value="InterPro"/>
</dbReference>
<dbReference type="Gene3D" id="1.10.10.10">
    <property type="entry name" value="Winged helix-like DNA-binding domain superfamily/Winged helix DNA-binding domain"/>
    <property type="match status" value="1"/>
</dbReference>
<sequence>MNNILLLEDDKSLNRGISFKLKKEGYNVFSAFGIEEAKNIFAKEEICLIISDIGLPDGSGFDFCEEIRKKSDVYIIMLTALDEEVDIVTGYDLGADDYITKPFSLMVLISKVNALMKRVNTVKNYILLVCDDLFFYYIENKLIIRTDDKEEEIILSKTETKLLKYLMENSMQTLTKEQLLESLWDSSGNFVDDNTIAVNIRRLRQKVEKNPSEPKYIKTVRGVGYMWGERSIKKMLKNMNLKDGLSVKDDYIMRRVIVYSVLSVLIVTIVFILF</sequence>
<evidence type="ECO:0000256" key="4">
    <source>
        <dbReference type="ARBA" id="ARBA00023163"/>
    </source>
</evidence>
<dbReference type="Gene3D" id="3.40.50.2300">
    <property type="match status" value="1"/>
</dbReference>
<dbReference type="EMBL" id="UFWD01000001">
    <property type="protein sequence ID" value="SUY25994.1"/>
    <property type="molecule type" value="Genomic_DNA"/>
</dbReference>
<evidence type="ECO:0000256" key="8">
    <source>
        <dbReference type="SAM" id="Phobius"/>
    </source>
</evidence>
<accession>A0A381IEY5</accession>
<dbReference type="GO" id="GO:0000976">
    <property type="term" value="F:transcription cis-regulatory region binding"/>
    <property type="evidence" value="ECO:0007669"/>
    <property type="project" value="TreeGrafter"/>
</dbReference>
<keyword evidence="8" id="KW-1133">Transmembrane helix</keyword>
<dbReference type="PROSITE" id="PS51755">
    <property type="entry name" value="OMPR_PHOB"/>
    <property type="match status" value="1"/>
</dbReference>
<organism evidence="11">
    <name type="scientific">Clostridioides difficile</name>
    <name type="common">Peptoclostridium difficile</name>
    <dbReference type="NCBI Taxonomy" id="1496"/>
    <lineage>
        <taxon>Bacteria</taxon>
        <taxon>Bacillati</taxon>
        <taxon>Bacillota</taxon>
        <taxon>Clostridia</taxon>
        <taxon>Peptostreptococcales</taxon>
        <taxon>Peptostreptococcaceae</taxon>
        <taxon>Clostridioides</taxon>
    </lineage>
</organism>
<feature type="transmembrane region" description="Helical" evidence="8">
    <location>
        <begin position="256"/>
        <end position="273"/>
    </location>
</feature>
<dbReference type="Gene3D" id="6.10.250.690">
    <property type="match status" value="1"/>
</dbReference>
<evidence type="ECO:0000259" key="10">
    <source>
        <dbReference type="PROSITE" id="PS51755"/>
    </source>
</evidence>
<protein>
    <recommendedName>
        <fullName evidence="1">Stage 0 sporulation protein A homolog</fullName>
    </recommendedName>
</protein>
<evidence type="ECO:0000313" key="11">
    <source>
        <dbReference type="EMBL" id="SUY25994.1"/>
    </source>
</evidence>
<proteinExistence type="predicted"/>
<dbReference type="GO" id="GO:0032993">
    <property type="term" value="C:protein-DNA complex"/>
    <property type="evidence" value="ECO:0007669"/>
    <property type="project" value="TreeGrafter"/>
</dbReference>
<evidence type="ECO:0000256" key="1">
    <source>
        <dbReference type="ARBA" id="ARBA00018672"/>
    </source>
</evidence>
<comment type="function">
    <text evidence="5">May play the central regulatory role in sporulation. It may be an element of the effector pathway responsible for the activation of sporulation genes in response to nutritional stress. Spo0A may act in concert with spo0H (a sigma factor) to control the expression of some genes that are critical to the sporulation process.</text>
</comment>
<keyword evidence="8" id="KW-0472">Membrane</keyword>
<dbReference type="PANTHER" id="PTHR48111:SF73">
    <property type="entry name" value="ALKALINE PHOSPHATASE SYNTHESIS TRANSCRIPTIONAL REGULATORY PROTEIN PHOP"/>
    <property type="match status" value="1"/>
</dbReference>
<dbReference type="CDD" id="cd00383">
    <property type="entry name" value="trans_reg_C"/>
    <property type="match status" value="1"/>
</dbReference>
<keyword evidence="4" id="KW-0804">Transcription</keyword>
<gene>
    <name evidence="11" type="primary">walR_2</name>
    <name evidence="11" type="ORF">NCTC13307_03363</name>
</gene>
<evidence type="ECO:0000256" key="5">
    <source>
        <dbReference type="ARBA" id="ARBA00024867"/>
    </source>
</evidence>
<feature type="DNA-binding region" description="OmpR/PhoB-type" evidence="7">
    <location>
        <begin position="124"/>
        <end position="229"/>
    </location>
</feature>
<dbReference type="SUPFAM" id="SSF46894">
    <property type="entry name" value="C-terminal effector domain of the bipartite response regulators"/>
    <property type="match status" value="1"/>
</dbReference>
<keyword evidence="6" id="KW-0597">Phosphoprotein</keyword>
<dbReference type="Pfam" id="PF00486">
    <property type="entry name" value="Trans_reg_C"/>
    <property type="match status" value="1"/>
</dbReference>
<evidence type="ECO:0000256" key="3">
    <source>
        <dbReference type="ARBA" id="ARBA00023125"/>
    </source>
</evidence>
<feature type="domain" description="OmpR/PhoB-type" evidence="10">
    <location>
        <begin position="124"/>
        <end position="229"/>
    </location>
</feature>
<dbReference type="InterPro" id="IPR011006">
    <property type="entry name" value="CheY-like_superfamily"/>
</dbReference>
<dbReference type="InterPro" id="IPR039420">
    <property type="entry name" value="WalR-like"/>
</dbReference>
<dbReference type="Pfam" id="PF00072">
    <property type="entry name" value="Response_reg"/>
    <property type="match status" value="1"/>
</dbReference>
<feature type="domain" description="Response regulatory" evidence="9">
    <location>
        <begin position="3"/>
        <end position="116"/>
    </location>
</feature>
<dbReference type="InterPro" id="IPR001867">
    <property type="entry name" value="OmpR/PhoB-type_DNA-bd"/>
</dbReference>
<dbReference type="PROSITE" id="PS50110">
    <property type="entry name" value="RESPONSE_REGULATORY"/>
    <property type="match status" value="1"/>
</dbReference>
<dbReference type="InterPro" id="IPR016032">
    <property type="entry name" value="Sig_transdc_resp-reg_C-effctor"/>
</dbReference>